<name>A0A1G1VZK8_9BACT</name>
<reference evidence="2 3" key="1">
    <citation type="journal article" date="2016" name="Nat. Commun.">
        <title>Thousands of microbial genomes shed light on interconnected biogeochemical processes in an aquifer system.</title>
        <authorList>
            <person name="Anantharaman K."/>
            <person name="Brown C.T."/>
            <person name="Hug L.A."/>
            <person name="Sharon I."/>
            <person name="Castelle C.J."/>
            <person name="Probst A.J."/>
            <person name="Thomas B.C."/>
            <person name="Singh A."/>
            <person name="Wilkins M.J."/>
            <person name="Karaoz U."/>
            <person name="Brodie E.L."/>
            <person name="Williams K.H."/>
            <person name="Hubbard S.S."/>
            <person name="Banfield J.F."/>
        </authorList>
    </citation>
    <scope>NUCLEOTIDE SEQUENCE [LARGE SCALE GENOMIC DNA]</scope>
</reference>
<dbReference type="Proteomes" id="UP000176723">
    <property type="component" value="Unassembled WGS sequence"/>
</dbReference>
<dbReference type="EMBL" id="MHCL01000023">
    <property type="protein sequence ID" value="OGY20780.1"/>
    <property type="molecule type" value="Genomic_DNA"/>
</dbReference>
<accession>A0A1G1VZK8</accession>
<proteinExistence type="predicted"/>
<feature type="region of interest" description="Disordered" evidence="1">
    <location>
        <begin position="76"/>
        <end position="109"/>
    </location>
</feature>
<sequence>MSGQTLEGETRWRMYTSKRRFIPTLADASGITAEEIEQRLAEQRGIPIPEAGLPDEEAIERAFGISIEDLYPDKTRRNYKGKRRGSRIVGEDTSIASDGRHDESGADFS</sequence>
<comment type="caution">
    <text evidence="2">The sequence shown here is derived from an EMBL/GenBank/DDBJ whole genome shotgun (WGS) entry which is preliminary data.</text>
</comment>
<dbReference type="AlphaFoldDB" id="A0A1G1VZK8"/>
<organism evidence="2 3">
    <name type="scientific">Candidatus Chisholmbacteria bacterium RIFCSPLOWO2_01_FULL_49_14</name>
    <dbReference type="NCBI Taxonomy" id="1797593"/>
    <lineage>
        <taxon>Bacteria</taxon>
        <taxon>Candidatus Chisholmiibacteriota</taxon>
    </lineage>
</organism>
<evidence type="ECO:0000313" key="3">
    <source>
        <dbReference type="Proteomes" id="UP000176723"/>
    </source>
</evidence>
<evidence type="ECO:0000256" key="1">
    <source>
        <dbReference type="SAM" id="MobiDB-lite"/>
    </source>
</evidence>
<feature type="compositionally biased region" description="Basic and acidic residues" evidence="1">
    <location>
        <begin position="98"/>
        <end position="109"/>
    </location>
</feature>
<evidence type="ECO:0000313" key="2">
    <source>
        <dbReference type="EMBL" id="OGY20780.1"/>
    </source>
</evidence>
<protein>
    <submittedName>
        <fullName evidence="2">Uncharacterized protein</fullName>
    </submittedName>
</protein>
<dbReference type="STRING" id="1797593.A3A65_01235"/>
<gene>
    <name evidence="2" type="ORF">A3A65_01235</name>
</gene>
<feature type="compositionally biased region" description="Basic residues" evidence="1">
    <location>
        <begin position="77"/>
        <end position="86"/>
    </location>
</feature>